<name>A0A6P3UVG6_BOMIM</name>
<evidence type="ECO:0000313" key="4">
    <source>
        <dbReference type="RefSeq" id="XP_012242052.1"/>
    </source>
</evidence>
<sequence length="552" mass="63607">MSDLARDLLTQYYGLGTESNSKRCLSINRCIQNIKNEEEKEVTEQTSLTIKEENVSDVESQKDEDENRKLSIANELYARSSRVLNSIEDAYNDDETFDLKDIDFGPNIMCNIFENMLHEQSANDSPSDCIEQNIEDLGIITNKVKDTKKKDLSLAFIDDTYPDNSSEASSATMRESRKSSRSTICLPPLALKKEPVYDEIFVDFSNMDLKQFPTEILNNFSHLRMLYLSNNGLIEIPDEVFSCLMYLEWLDVRNNQLSSFPASIKGHRCLETILLQGNRVENLPLELCTLPNLKTLQVTQNPLITPPKDVVASGCVAILKFLRMEWNNAHPGERVEAKENKIGPTLSTILCYQSPRKNKKKIIPLKNTISNRNVCTREKRKSYKPSNRCENKGANIAMEHRLLWFSKLRELFAKQTALLQKIKDENVLKEWRRDKRSYSKAMEKAMKRNADDIPFGFDVEDYDSIFKQSSKLKNLGSRKKDKQKFIPPADINKKINELLESLSKLEVNTTDEISPRTKQNLFKNDIKKILKFQSEIQDLRKYNDVATIPLKN</sequence>
<protein>
    <submittedName>
        <fullName evidence="4">Probable serine/threonine-protein kinase roco4</fullName>
    </submittedName>
</protein>
<accession>A0A6P3UVG6</accession>
<dbReference type="GeneID" id="100747099"/>
<dbReference type="SMART" id="SM00369">
    <property type="entry name" value="LRR_TYP"/>
    <property type="match status" value="3"/>
</dbReference>
<dbReference type="PANTHER" id="PTHR48051:SF54">
    <property type="entry name" value="LEUCINE-RICH REPEAT-CONTAINING PROTEIN"/>
    <property type="match status" value="1"/>
</dbReference>
<dbReference type="Pfam" id="PF13855">
    <property type="entry name" value="LRR_8"/>
    <property type="match status" value="1"/>
</dbReference>
<dbReference type="RefSeq" id="XP_012242052.1">
    <property type="nucleotide sequence ID" value="XM_012386629.3"/>
</dbReference>
<keyword evidence="3" id="KW-1185">Reference proteome</keyword>
<dbReference type="PROSITE" id="PS51450">
    <property type="entry name" value="LRR"/>
    <property type="match status" value="1"/>
</dbReference>
<organism evidence="3 4">
    <name type="scientific">Bombus impatiens</name>
    <name type="common">Bumblebee</name>
    <dbReference type="NCBI Taxonomy" id="132113"/>
    <lineage>
        <taxon>Eukaryota</taxon>
        <taxon>Metazoa</taxon>
        <taxon>Ecdysozoa</taxon>
        <taxon>Arthropoda</taxon>
        <taxon>Hexapoda</taxon>
        <taxon>Insecta</taxon>
        <taxon>Pterygota</taxon>
        <taxon>Neoptera</taxon>
        <taxon>Endopterygota</taxon>
        <taxon>Hymenoptera</taxon>
        <taxon>Apocrita</taxon>
        <taxon>Aculeata</taxon>
        <taxon>Apoidea</taxon>
        <taxon>Anthophila</taxon>
        <taxon>Apidae</taxon>
        <taxon>Bombus</taxon>
        <taxon>Pyrobombus</taxon>
    </lineage>
</organism>
<keyword evidence="4" id="KW-0418">Kinase</keyword>
<keyword evidence="4" id="KW-0808">Transferase</keyword>
<proteinExistence type="predicted"/>
<dbReference type="InterPro" id="IPR003591">
    <property type="entry name" value="Leu-rich_rpt_typical-subtyp"/>
</dbReference>
<dbReference type="OrthoDB" id="40118at2759"/>
<dbReference type="GO" id="GO:0016301">
    <property type="term" value="F:kinase activity"/>
    <property type="evidence" value="ECO:0007669"/>
    <property type="project" value="UniProtKB-KW"/>
</dbReference>
<evidence type="ECO:0000313" key="3">
    <source>
        <dbReference type="Proteomes" id="UP000515180"/>
    </source>
</evidence>
<dbReference type="AlphaFoldDB" id="A0A6P3UVG6"/>
<dbReference type="InterPro" id="IPR050216">
    <property type="entry name" value="LRR_domain-containing"/>
</dbReference>
<dbReference type="InterPro" id="IPR001611">
    <property type="entry name" value="Leu-rich_rpt"/>
</dbReference>
<reference evidence="4" key="1">
    <citation type="submission" date="2025-08" db="UniProtKB">
        <authorList>
            <consortium name="RefSeq"/>
        </authorList>
    </citation>
    <scope>IDENTIFICATION</scope>
</reference>
<keyword evidence="2" id="KW-0677">Repeat</keyword>
<dbReference type="GO" id="GO:0005737">
    <property type="term" value="C:cytoplasm"/>
    <property type="evidence" value="ECO:0007669"/>
    <property type="project" value="TreeGrafter"/>
</dbReference>
<dbReference type="Gene3D" id="3.80.10.10">
    <property type="entry name" value="Ribonuclease Inhibitor"/>
    <property type="match status" value="1"/>
</dbReference>
<dbReference type="KEGG" id="bim:100747099"/>
<dbReference type="PANTHER" id="PTHR48051">
    <property type="match status" value="1"/>
</dbReference>
<dbReference type="InterPro" id="IPR032675">
    <property type="entry name" value="LRR_dom_sf"/>
</dbReference>
<evidence type="ECO:0000256" key="2">
    <source>
        <dbReference type="ARBA" id="ARBA00022737"/>
    </source>
</evidence>
<dbReference type="SUPFAM" id="SSF52058">
    <property type="entry name" value="L domain-like"/>
    <property type="match status" value="1"/>
</dbReference>
<evidence type="ECO:0000256" key="1">
    <source>
        <dbReference type="ARBA" id="ARBA00022614"/>
    </source>
</evidence>
<dbReference type="OMA" id="CYQSPRK"/>
<gene>
    <name evidence="4" type="primary">LOC100747099</name>
</gene>
<dbReference type="Proteomes" id="UP000515180">
    <property type="component" value="Unplaced"/>
</dbReference>
<keyword evidence="1" id="KW-0433">Leucine-rich repeat</keyword>